<evidence type="ECO:0000313" key="1">
    <source>
        <dbReference type="EMBL" id="MBB6002934.1"/>
    </source>
</evidence>
<sequence length="112" mass="12796">MKPRLYHIVSPAWWAEFSDLEYYESETFAVEKFIHLSTFGQVQGTLNNYFVGKAHLLLLHLDIDALTAETRFEDVPHGGTFPHLYGKLNKSAITKVEDLYPNSDGTFTFPAE</sequence>
<dbReference type="AlphaFoldDB" id="A0A841EL72"/>
<dbReference type="Gene3D" id="3.20.170.20">
    <property type="entry name" value="Protein of unknown function DUF952"/>
    <property type="match status" value="1"/>
</dbReference>
<dbReference type="RefSeq" id="WP_184132907.1">
    <property type="nucleotide sequence ID" value="NZ_JACHKT010000009.1"/>
</dbReference>
<dbReference type="PANTHER" id="PTHR34129">
    <property type="entry name" value="BLR1139 PROTEIN"/>
    <property type="match status" value="1"/>
</dbReference>
<dbReference type="Proteomes" id="UP000524404">
    <property type="component" value="Unassembled WGS sequence"/>
</dbReference>
<proteinExistence type="predicted"/>
<name>A0A841EL72_9BACT</name>
<comment type="caution">
    <text evidence="1">The sequence shown here is derived from an EMBL/GenBank/DDBJ whole genome shotgun (WGS) entry which is preliminary data.</text>
</comment>
<accession>A0A841EL72</accession>
<dbReference type="PANTHER" id="PTHR34129:SF1">
    <property type="entry name" value="DUF952 DOMAIN-CONTAINING PROTEIN"/>
    <property type="match status" value="1"/>
</dbReference>
<reference evidence="1 2" key="1">
    <citation type="submission" date="2020-08" db="EMBL/GenBank/DDBJ databases">
        <title>Functional genomics of gut bacteria from endangered species of beetles.</title>
        <authorList>
            <person name="Carlos-Shanley C."/>
        </authorList>
    </citation>
    <scope>NUCLEOTIDE SEQUENCE [LARGE SCALE GENOMIC DNA]</scope>
    <source>
        <strain evidence="1 2">S00070</strain>
    </source>
</reference>
<protein>
    <submittedName>
        <fullName evidence="1">Uncharacterized protein (DUF952 family)</fullName>
    </submittedName>
</protein>
<gene>
    <name evidence="1" type="ORF">HNP25_001586</name>
</gene>
<keyword evidence="2" id="KW-1185">Reference proteome</keyword>
<organism evidence="1 2">
    <name type="scientific">Arcicella rosea</name>
    <dbReference type="NCBI Taxonomy" id="502909"/>
    <lineage>
        <taxon>Bacteria</taxon>
        <taxon>Pseudomonadati</taxon>
        <taxon>Bacteroidota</taxon>
        <taxon>Cytophagia</taxon>
        <taxon>Cytophagales</taxon>
        <taxon>Flectobacillaceae</taxon>
        <taxon>Arcicella</taxon>
    </lineage>
</organism>
<dbReference type="InterPro" id="IPR009297">
    <property type="entry name" value="DUF952"/>
</dbReference>
<evidence type="ECO:0000313" key="2">
    <source>
        <dbReference type="Proteomes" id="UP000524404"/>
    </source>
</evidence>
<dbReference type="Pfam" id="PF06108">
    <property type="entry name" value="DUF952"/>
    <property type="match status" value="1"/>
</dbReference>
<dbReference type="EMBL" id="JACHKT010000009">
    <property type="protein sequence ID" value="MBB6002934.1"/>
    <property type="molecule type" value="Genomic_DNA"/>
</dbReference>
<dbReference type="SUPFAM" id="SSF56399">
    <property type="entry name" value="ADP-ribosylation"/>
    <property type="match status" value="1"/>
</dbReference>